<accession>A0A6A1WLE5</accession>
<feature type="repeat" description="PPR" evidence="3">
    <location>
        <begin position="356"/>
        <end position="390"/>
    </location>
</feature>
<gene>
    <name evidence="4" type="ORF">CJ030_MR1G023926</name>
</gene>
<comment type="caution">
    <text evidence="4">The sequence shown here is derived from an EMBL/GenBank/DDBJ whole genome shotgun (WGS) entry which is preliminary data.</text>
</comment>
<keyword evidence="5" id="KW-1185">Reference proteome</keyword>
<dbReference type="EMBL" id="RXIC02000019">
    <property type="protein sequence ID" value="KAB1226125.1"/>
    <property type="molecule type" value="Genomic_DNA"/>
</dbReference>
<evidence type="ECO:0008006" key="6">
    <source>
        <dbReference type="Google" id="ProtNLM"/>
    </source>
</evidence>
<dbReference type="PANTHER" id="PTHR47939">
    <property type="entry name" value="MEMBRANE-ASSOCIATED SALT-INDUCIBLE PROTEIN-LIKE"/>
    <property type="match status" value="1"/>
</dbReference>
<protein>
    <recommendedName>
        <fullName evidence="6">Pentacotripeptide-repeat region of PRORP domain-containing protein</fullName>
    </recommendedName>
</protein>
<evidence type="ECO:0000313" key="5">
    <source>
        <dbReference type="Proteomes" id="UP000516437"/>
    </source>
</evidence>
<dbReference type="Pfam" id="PF13041">
    <property type="entry name" value="PPR_2"/>
    <property type="match status" value="2"/>
</dbReference>
<evidence type="ECO:0000256" key="2">
    <source>
        <dbReference type="ARBA" id="ARBA00022737"/>
    </source>
</evidence>
<evidence type="ECO:0000313" key="4">
    <source>
        <dbReference type="EMBL" id="KAB1226125.1"/>
    </source>
</evidence>
<dbReference type="Proteomes" id="UP000516437">
    <property type="component" value="Chromosome 1"/>
</dbReference>
<dbReference type="InterPro" id="IPR050667">
    <property type="entry name" value="PPR-containing_protein"/>
</dbReference>
<feature type="repeat" description="PPR" evidence="3">
    <location>
        <begin position="391"/>
        <end position="425"/>
    </location>
</feature>
<organism evidence="4 5">
    <name type="scientific">Morella rubra</name>
    <name type="common">Chinese bayberry</name>
    <dbReference type="NCBI Taxonomy" id="262757"/>
    <lineage>
        <taxon>Eukaryota</taxon>
        <taxon>Viridiplantae</taxon>
        <taxon>Streptophyta</taxon>
        <taxon>Embryophyta</taxon>
        <taxon>Tracheophyta</taxon>
        <taxon>Spermatophyta</taxon>
        <taxon>Magnoliopsida</taxon>
        <taxon>eudicotyledons</taxon>
        <taxon>Gunneridae</taxon>
        <taxon>Pentapetalae</taxon>
        <taxon>rosids</taxon>
        <taxon>fabids</taxon>
        <taxon>Fagales</taxon>
        <taxon>Myricaceae</taxon>
        <taxon>Morella</taxon>
    </lineage>
</organism>
<dbReference type="InterPro" id="IPR011990">
    <property type="entry name" value="TPR-like_helical_dom_sf"/>
</dbReference>
<dbReference type="Pfam" id="PF12854">
    <property type="entry name" value="PPR_1"/>
    <property type="match status" value="1"/>
</dbReference>
<comment type="similarity">
    <text evidence="1">Belongs to the PPR family. P subfamily.</text>
</comment>
<dbReference type="PANTHER" id="PTHR47939:SF3">
    <property type="entry name" value="REPEAT-CONTAINING PROTEIN, PUTATIVE-RELATED"/>
    <property type="match status" value="1"/>
</dbReference>
<dbReference type="NCBIfam" id="TIGR00756">
    <property type="entry name" value="PPR"/>
    <property type="match status" value="8"/>
</dbReference>
<feature type="repeat" description="PPR" evidence="3">
    <location>
        <begin position="321"/>
        <end position="355"/>
    </location>
</feature>
<name>A0A6A1WLE5_9ROSI</name>
<feature type="repeat" description="PPR" evidence="3">
    <location>
        <begin position="251"/>
        <end position="285"/>
    </location>
</feature>
<dbReference type="AlphaFoldDB" id="A0A6A1WLE5"/>
<evidence type="ECO:0000256" key="3">
    <source>
        <dbReference type="PROSITE-ProRule" id="PRU00708"/>
    </source>
</evidence>
<evidence type="ECO:0000256" key="1">
    <source>
        <dbReference type="ARBA" id="ARBA00007626"/>
    </source>
</evidence>
<feature type="repeat" description="PPR" evidence="3">
    <location>
        <begin position="216"/>
        <end position="250"/>
    </location>
</feature>
<proteinExistence type="inferred from homology"/>
<feature type="repeat" description="PPR" evidence="3">
    <location>
        <begin position="426"/>
        <end position="460"/>
    </location>
</feature>
<feature type="repeat" description="PPR" evidence="3">
    <location>
        <begin position="286"/>
        <end position="320"/>
    </location>
</feature>
<sequence>MSLQNFLKNLKTIKRGHPPTVCSKPNQAISEIISKTLNTSAPKPVNTTTFLGNLNPATLLHIITDPDLKSSKCLRFFDFLLQNQSLMSFKPDLEAHLTLTLRLLRERRFSDAEKKIQSVAVIEYSTYPFSVIAPTVGNCCNDPKVVAKFFNSMLKVYSDCRMFDLVSEVFDYMKIKGIGMDERTCTVHLLTLRSADLLQWGLDFFYRMVESDVEVSVYSLTVMVDWFCRSGEVKRGRELVEEMIGRGIKPNSVTFNVMLNACAKRWDFVELDTVLLLMEKEGVEFNDKTYKILIEGFTSFGEFDQAKKLVWEMHDKGLKVDTYLCNLIISGYSRLGFMDSAQSVFDELTERRIFPNYDTYWALISGFCKAGEMGRAMAYVNKMHAEGIELDSVMFNTLIDGLCKEGMVDEAFELQVLMENKGLIADLSVCEKIMSGLCKMNRAEEAKRLLNVMVKRGASSVIARFTA</sequence>
<dbReference type="OrthoDB" id="185373at2759"/>
<reference evidence="4 5" key="1">
    <citation type="journal article" date="2019" name="Plant Biotechnol. J.">
        <title>The red bayberry genome and genetic basis of sex determination.</title>
        <authorList>
            <person name="Jia H.M."/>
            <person name="Jia H.J."/>
            <person name="Cai Q.L."/>
            <person name="Wang Y."/>
            <person name="Zhao H.B."/>
            <person name="Yang W.F."/>
            <person name="Wang G.Y."/>
            <person name="Li Y.H."/>
            <person name="Zhan D.L."/>
            <person name="Shen Y.T."/>
            <person name="Niu Q.F."/>
            <person name="Chang L."/>
            <person name="Qiu J."/>
            <person name="Zhao L."/>
            <person name="Xie H.B."/>
            <person name="Fu W.Y."/>
            <person name="Jin J."/>
            <person name="Li X.W."/>
            <person name="Jiao Y."/>
            <person name="Zhou C.C."/>
            <person name="Tu T."/>
            <person name="Chai C.Y."/>
            <person name="Gao J.L."/>
            <person name="Fan L.J."/>
            <person name="van de Weg E."/>
            <person name="Wang J.Y."/>
            <person name="Gao Z.S."/>
        </authorList>
    </citation>
    <scope>NUCLEOTIDE SEQUENCE [LARGE SCALE GENOMIC DNA]</scope>
    <source>
        <tissue evidence="4">Leaves</tissue>
    </source>
</reference>
<dbReference type="PROSITE" id="PS51375">
    <property type="entry name" value="PPR"/>
    <property type="match status" value="7"/>
</dbReference>
<keyword evidence="2" id="KW-0677">Repeat</keyword>
<dbReference type="Gene3D" id="1.25.40.10">
    <property type="entry name" value="Tetratricopeptide repeat domain"/>
    <property type="match status" value="2"/>
</dbReference>
<dbReference type="Pfam" id="PF01535">
    <property type="entry name" value="PPR"/>
    <property type="match status" value="3"/>
</dbReference>
<dbReference type="InterPro" id="IPR002885">
    <property type="entry name" value="PPR_rpt"/>
</dbReference>